<evidence type="ECO:0000313" key="2">
    <source>
        <dbReference type="EMBL" id="KAK2095472.1"/>
    </source>
</evidence>
<reference evidence="2 3" key="1">
    <citation type="submission" date="2023-05" db="EMBL/GenBank/DDBJ databases">
        <title>B98-5 Cell Line De Novo Hybrid Assembly: An Optical Mapping Approach.</title>
        <authorList>
            <person name="Kananen K."/>
            <person name="Auerbach J.A."/>
            <person name="Kautto E."/>
            <person name="Blachly J.S."/>
        </authorList>
    </citation>
    <scope>NUCLEOTIDE SEQUENCE [LARGE SCALE GENOMIC DNA]</scope>
    <source>
        <strain evidence="2">B95-8</strain>
        <tissue evidence="2">Cell line</tissue>
    </source>
</reference>
<organism evidence="2 3">
    <name type="scientific">Saguinus oedipus</name>
    <name type="common">Cotton-top tamarin</name>
    <name type="synonym">Oedipomidas oedipus</name>
    <dbReference type="NCBI Taxonomy" id="9490"/>
    <lineage>
        <taxon>Eukaryota</taxon>
        <taxon>Metazoa</taxon>
        <taxon>Chordata</taxon>
        <taxon>Craniata</taxon>
        <taxon>Vertebrata</taxon>
        <taxon>Euteleostomi</taxon>
        <taxon>Mammalia</taxon>
        <taxon>Eutheria</taxon>
        <taxon>Euarchontoglires</taxon>
        <taxon>Primates</taxon>
        <taxon>Haplorrhini</taxon>
        <taxon>Platyrrhini</taxon>
        <taxon>Cebidae</taxon>
        <taxon>Callitrichinae</taxon>
        <taxon>Saguinus</taxon>
    </lineage>
</organism>
<protein>
    <submittedName>
        <fullName evidence="2">Uncharacterized protein</fullName>
    </submittedName>
</protein>
<keyword evidence="3" id="KW-1185">Reference proteome</keyword>
<feature type="region of interest" description="Disordered" evidence="1">
    <location>
        <begin position="15"/>
        <end position="41"/>
    </location>
</feature>
<evidence type="ECO:0000313" key="3">
    <source>
        <dbReference type="Proteomes" id="UP001266305"/>
    </source>
</evidence>
<evidence type="ECO:0000256" key="1">
    <source>
        <dbReference type="SAM" id="MobiDB-lite"/>
    </source>
</evidence>
<feature type="non-terminal residue" evidence="2">
    <location>
        <position position="98"/>
    </location>
</feature>
<comment type="caution">
    <text evidence="2">The sequence shown here is derived from an EMBL/GenBank/DDBJ whole genome shotgun (WGS) entry which is preliminary data.</text>
</comment>
<gene>
    <name evidence="2" type="ORF">P7K49_026888</name>
</gene>
<sequence length="98" mass="10890">MIPLNLLIGLQNQYWDDGQQNGHDDTPNQGPDVQALGGGGLGLGPGQFANYLPVPRLHGVGEMKPRQQEFMKRVLNRDQTMWSSMEVSLRMWITVDAG</sequence>
<dbReference type="EMBL" id="JASSZA010000013">
    <property type="protein sequence ID" value="KAK2095472.1"/>
    <property type="molecule type" value="Genomic_DNA"/>
</dbReference>
<name>A0ABQ9UEG0_SAGOE</name>
<proteinExistence type="predicted"/>
<accession>A0ABQ9UEG0</accession>
<feature type="compositionally biased region" description="Polar residues" evidence="1">
    <location>
        <begin position="15"/>
        <end position="31"/>
    </location>
</feature>
<dbReference type="Proteomes" id="UP001266305">
    <property type="component" value="Unassembled WGS sequence"/>
</dbReference>